<evidence type="ECO:0000256" key="6">
    <source>
        <dbReference type="ARBA" id="ARBA00022840"/>
    </source>
</evidence>
<keyword evidence="3" id="KW-0808">Transferase</keyword>
<evidence type="ECO:0000256" key="9">
    <source>
        <dbReference type="SAM" id="MobiDB-lite"/>
    </source>
</evidence>
<dbReference type="SUPFAM" id="SSF111331">
    <property type="entry name" value="NAD kinase/diacylglycerol kinase-like"/>
    <property type="match status" value="1"/>
</dbReference>
<evidence type="ECO:0000313" key="11">
    <source>
        <dbReference type="EMBL" id="MBD9699943.1"/>
    </source>
</evidence>
<keyword evidence="5 11" id="KW-0418">Kinase</keyword>
<dbReference type="SMART" id="SM00046">
    <property type="entry name" value="DAGKc"/>
    <property type="match status" value="1"/>
</dbReference>
<dbReference type="Gene3D" id="2.60.200.40">
    <property type="match status" value="1"/>
</dbReference>
<dbReference type="PROSITE" id="PS50146">
    <property type="entry name" value="DAGK"/>
    <property type="match status" value="1"/>
</dbReference>
<dbReference type="GO" id="GO:0016301">
    <property type="term" value="F:kinase activity"/>
    <property type="evidence" value="ECO:0007669"/>
    <property type="project" value="UniProtKB-KW"/>
</dbReference>
<keyword evidence="7" id="KW-0444">Lipid biosynthesis</keyword>
<reference evidence="11 12" key="1">
    <citation type="submission" date="2020-09" db="EMBL/GenBank/DDBJ databases">
        <title>Flavimobilis rhizosphaerae sp. nov., isolated from rhizosphere soil of Spartina alterniflora.</title>
        <authorList>
            <person name="Hanqin C."/>
        </authorList>
    </citation>
    <scope>NUCLEOTIDE SEQUENCE [LARGE SCALE GENOMIC DNA]</scope>
    <source>
        <strain evidence="11 12">GY 10621</strain>
    </source>
</reference>
<dbReference type="Proteomes" id="UP000642107">
    <property type="component" value="Unassembled WGS sequence"/>
</dbReference>
<dbReference type="Gene3D" id="3.40.50.10330">
    <property type="entry name" value="Probable inorganic polyphosphate/atp-NAD kinase, domain 1"/>
    <property type="match status" value="1"/>
</dbReference>
<name>A0ABR9DSF9_9MICO</name>
<evidence type="ECO:0000256" key="4">
    <source>
        <dbReference type="ARBA" id="ARBA00022741"/>
    </source>
</evidence>
<feature type="region of interest" description="Disordered" evidence="9">
    <location>
        <begin position="1"/>
        <end position="23"/>
    </location>
</feature>
<dbReference type="InterPro" id="IPR017438">
    <property type="entry name" value="ATP-NAD_kinase_N"/>
</dbReference>
<dbReference type="InterPro" id="IPR045540">
    <property type="entry name" value="YegS/DAGK_C"/>
</dbReference>
<comment type="similarity">
    <text evidence="2">Belongs to the diacylglycerol/lipid kinase family.</text>
</comment>
<comment type="cofactor">
    <cofactor evidence="1">
        <name>Mg(2+)</name>
        <dbReference type="ChEBI" id="CHEBI:18420"/>
    </cofactor>
</comment>
<keyword evidence="8" id="KW-1208">Phospholipid metabolism</keyword>
<organism evidence="11 12">
    <name type="scientific">Flavimobilis rhizosphaerae</name>
    <dbReference type="NCBI Taxonomy" id="2775421"/>
    <lineage>
        <taxon>Bacteria</taxon>
        <taxon>Bacillati</taxon>
        <taxon>Actinomycetota</taxon>
        <taxon>Actinomycetes</taxon>
        <taxon>Micrococcales</taxon>
        <taxon>Jonesiaceae</taxon>
        <taxon>Flavimobilis</taxon>
    </lineage>
</organism>
<feature type="domain" description="DAGKc" evidence="10">
    <location>
        <begin position="3"/>
        <end position="137"/>
    </location>
</feature>
<dbReference type="InterPro" id="IPR001206">
    <property type="entry name" value="Diacylglycerol_kinase_cat_dom"/>
</dbReference>
<dbReference type="PANTHER" id="PTHR12358">
    <property type="entry name" value="SPHINGOSINE KINASE"/>
    <property type="match status" value="1"/>
</dbReference>
<keyword evidence="4" id="KW-0547">Nucleotide-binding</keyword>
<keyword evidence="12" id="KW-1185">Reference proteome</keyword>
<dbReference type="InterPro" id="IPR050187">
    <property type="entry name" value="Lipid_Phosphate_FormReg"/>
</dbReference>
<evidence type="ECO:0000256" key="1">
    <source>
        <dbReference type="ARBA" id="ARBA00001946"/>
    </source>
</evidence>
<keyword evidence="7" id="KW-0443">Lipid metabolism</keyword>
<accession>A0ABR9DSF9</accession>
<evidence type="ECO:0000259" key="10">
    <source>
        <dbReference type="PROSITE" id="PS50146"/>
    </source>
</evidence>
<dbReference type="Pfam" id="PF00781">
    <property type="entry name" value="DAGK_cat"/>
    <property type="match status" value="1"/>
</dbReference>
<dbReference type="Pfam" id="PF19279">
    <property type="entry name" value="YegS_C"/>
    <property type="match status" value="1"/>
</dbReference>
<evidence type="ECO:0000313" key="12">
    <source>
        <dbReference type="Proteomes" id="UP000642107"/>
    </source>
</evidence>
<comment type="caution">
    <text evidence="11">The sequence shown here is derived from an EMBL/GenBank/DDBJ whole genome shotgun (WGS) entry which is preliminary data.</text>
</comment>
<dbReference type="PANTHER" id="PTHR12358:SF54">
    <property type="entry name" value="SPHINGOSINE KINASE RELATED PROTEIN"/>
    <property type="match status" value="1"/>
</dbReference>
<evidence type="ECO:0000256" key="3">
    <source>
        <dbReference type="ARBA" id="ARBA00022679"/>
    </source>
</evidence>
<evidence type="ECO:0000256" key="5">
    <source>
        <dbReference type="ARBA" id="ARBA00022777"/>
    </source>
</evidence>
<protein>
    <submittedName>
        <fullName evidence="11">Diacylglycerol kinase family lipid kinase</fullName>
    </submittedName>
</protein>
<dbReference type="RefSeq" id="WP_192280638.1">
    <property type="nucleotide sequence ID" value="NZ_JACZDF010000005.1"/>
</dbReference>
<evidence type="ECO:0000256" key="2">
    <source>
        <dbReference type="ARBA" id="ARBA00005983"/>
    </source>
</evidence>
<gene>
    <name evidence="11" type="ORF">IGS67_10630</name>
</gene>
<evidence type="ECO:0000256" key="8">
    <source>
        <dbReference type="ARBA" id="ARBA00023264"/>
    </source>
</evidence>
<sequence>MTTPAGPVGLVVNPTSGRGRGARAGDRTRELLEAAGHEVVELSGETLLDAVHRARQGVSDGLSALVVVGGDGMVHLGFNAVATTRTPLGIVAVGSGNDYARAAGLPLHRVDAAVRVVLDALAQGRTRAVDAAHVAPPRSLDGRWFAGVLSAGLDAAVNARANRLSFPRGHLKYLRAVVGELGAFLPFGYRVRADHPDGTTSEWLSAGTLVAVANSPMFGGGLQVAPGARIDDGELDLVTAGPLRRMQTVGLFPRLYRGTHISHPAVTISRTTSVTVEPSDLGRTPPVAMADGEEIGPLPLRVEIHRGAVTLLA</sequence>
<keyword evidence="7" id="KW-0594">Phospholipid biosynthesis</keyword>
<evidence type="ECO:0000256" key="7">
    <source>
        <dbReference type="ARBA" id="ARBA00023209"/>
    </source>
</evidence>
<proteinExistence type="inferred from homology"/>
<dbReference type="InterPro" id="IPR016064">
    <property type="entry name" value="NAD/diacylglycerol_kinase_sf"/>
</dbReference>
<keyword evidence="6" id="KW-0067">ATP-binding</keyword>
<dbReference type="EMBL" id="JACZDF010000005">
    <property type="protein sequence ID" value="MBD9699943.1"/>
    <property type="molecule type" value="Genomic_DNA"/>
</dbReference>